<comment type="caution">
    <text evidence="19">The sequence shown here is derived from an EMBL/GenBank/DDBJ whole genome shotgun (WGS) entry which is preliminary data.</text>
</comment>
<protein>
    <recommendedName>
        <fullName evidence="14">D-alanine--D-alanine ligase</fullName>
        <ecNumber evidence="14">6.3.2.4</ecNumber>
    </recommendedName>
    <alternativeName>
        <fullName evidence="14">D-Ala-D-Ala ligase</fullName>
    </alternativeName>
    <alternativeName>
        <fullName evidence="14">D-alanylalanine synthetase</fullName>
    </alternativeName>
</protein>
<evidence type="ECO:0000256" key="1">
    <source>
        <dbReference type="ARBA" id="ARBA00001936"/>
    </source>
</evidence>
<evidence type="ECO:0000256" key="8">
    <source>
        <dbReference type="ARBA" id="ARBA00022840"/>
    </source>
</evidence>
<keyword evidence="10 14" id="KW-0133">Cell shape</keyword>
<evidence type="ECO:0000313" key="19">
    <source>
        <dbReference type="EMBL" id="PNV67224.1"/>
    </source>
</evidence>
<dbReference type="Gene3D" id="3.30.1490.20">
    <property type="entry name" value="ATP-grasp fold, A domain"/>
    <property type="match status" value="1"/>
</dbReference>
<keyword evidence="5 14" id="KW-0436">Ligase</keyword>
<dbReference type="InterPro" id="IPR016185">
    <property type="entry name" value="PreATP-grasp_dom_sf"/>
</dbReference>
<keyword evidence="20" id="KW-1185">Reference proteome</keyword>
<evidence type="ECO:0000313" key="20">
    <source>
        <dbReference type="Proteomes" id="UP000236197"/>
    </source>
</evidence>
<comment type="subcellular location">
    <subcellularLocation>
        <location evidence="2 14">Cytoplasm</location>
    </subcellularLocation>
</comment>
<dbReference type="FunFam" id="3.30.470.20:FF:000008">
    <property type="entry name" value="D-alanine--D-alanine ligase"/>
    <property type="match status" value="1"/>
</dbReference>
<comment type="pathway">
    <text evidence="14">Cell wall biogenesis; peptidoglycan biosynthesis.</text>
</comment>
<feature type="binding site" evidence="16">
    <location>
        <position position="279"/>
    </location>
    <ligand>
        <name>Mg(2+)</name>
        <dbReference type="ChEBI" id="CHEBI:18420"/>
        <label>2</label>
    </ligand>
</feature>
<dbReference type="PROSITE" id="PS00843">
    <property type="entry name" value="DALA_DALA_LIGASE_1"/>
    <property type="match status" value="1"/>
</dbReference>
<keyword evidence="6 16" id="KW-0479">Metal-binding</keyword>
<organism evidence="19 20">
    <name type="scientific">Enteroscipio rubneri</name>
    <dbReference type="NCBI Taxonomy" id="2070686"/>
    <lineage>
        <taxon>Bacteria</taxon>
        <taxon>Bacillati</taxon>
        <taxon>Actinomycetota</taxon>
        <taxon>Coriobacteriia</taxon>
        <taxon>Eggerthellales</taxon>
        <taxon>Eggerthellaceae</taxon>
        <taxon>Enteroscipio</taxon>
    </lineage>
</organism>
<evidence type="ECO:0000256" key="16">
    <source>
        <dbReference type="PIRSR" id="PIRSR039102-3"/>
    </source>
</evidence>
<feature type="binding site" evidence="16">
    <location>
        <position position="277"/>
    </location>
    <ligand>
        <name>Mg(2+)</name>
        <dbReference type="ChEBI" id="CHEBI:18420"/>
        <label>1</label>
    </ligand>
</feature>
<keyword evidence="12 16" id="KW-0464">Manganese</keyword>
<keyword evidence="4 14" id="KW-0963">Cytoplasm</keyword>
<feature type="active site" evidence="15">
    <location>
        <position position="153"/>
    </location>
</feature>
<dbReference type="OrthoDB" id="9813261at2"/>
<dbReference type="Gene3D" id="3.30.470.20">
    <property type="entry name" value="ATP-grasp fold, B domain"/>
    <property type="match status" value="1"/>
</dbReference>
<dbReference type="GO" id="GO:0008716">
    <property type="term" value="F:D-alanine-D-alanine ligase activity"/>
    <property type="evidence" value="ECO:0007669"/>
    <property type="project" value="UniProtKB-UniRule"/>
</dbReference>
<dbReference type="InterPro" id="IPR011095">
    <property type="entry name" value="Dala_Dala_lig_C"/>
</dbReference>
<dbReference type="AlphaFoldDB" id="A0A2K2UAB4"/>
<feature type="active site" evidence="15">
    <location>
        <position position="288"/>
    </location>
</feature>
<dbReference type="UniPathway" id="UPA00219"/>
<dbReference type="PROSITE" id="PS00844">
    <property type="entry name" value="DALA_DALA_LIGASE_2"/>
    <property type="match status" value="1"/>
</dbReference>
<evidence type="ECO:0000256" key="12">
    <source>
        <dbReference type="ARBA" id="ARBA00023211"/>
    </source>
</evidence>
<dbReference type="SUPFAM" id="SSF52440">
    <property type="entry name" value="PreATP-grasp domain"/>
    <property type="match status" value="1"/>
</dbReference>
<evidence type="ECO:0000256" key="3">
    <source>
        <dbReference type="ARBA" id="ARBA00010871"/>
    </source>
</evidence>
<dbReference type="NCBIfam" id="TIGR01205">
    <property type="entry name" value="D_ala_D_alaTIGR"/>
    <property type="match status" value="1"/>
</dbReference>
<comment type="similarity">
    <text evidence="3 14">Belongs to the D-alanine--D-alanine ligase family.</text>
</comment>
<dbReference type="PIRSF" id="PIRSF039102">
    <property type="entry name" value="Ddl/VanB"/>
    <property type="match status" value="1"/>
</dbReference>
<dbReference type="InterPro" id="IPR011127">
    <property type="entry name" value="Dala_Dala_lig_N"/>
</dbReference>
<dbReference type="GO" id="GO:0071555">
    <property type="term" value="P:cell wall organization"/>
    <property type="evidence" value="ECO:0007669"/>
    <property type="project" value="UniProtKB-KW"/>
</dbReference>
<keyword evidence="8 17" id="KW-0067">ATP-binding</keyword>
<dbReference type="Pfam" id="PF01820">
    <property type="entry name" value="Dala_Dala_lig_N"/>
    <property type="match status" value="1"/>
</dbReference>
<dbReference type="Pfam" id="PF07478">
    <property type="entry name" value="Dala_Dala_lig_C"/>
    <property type="match status" value="1"/>
</dbReference>
<comment type="function">
    <text evidence="14">Cell wall formation.</text>
</comment>
<evidence type="ECO:0000256" key="14">
    <source>
        <dbReference type="HAMAP-Rule" id="MF_00047"/>
    </source>
</evidence>
<evidence type="ECO:0000256" key="4">
    <source>
        <dbReference type="ARBA" id="ARBA00022490"/>
    </source>
</evidence>
<evidence type="ECO:0000256" key="17">
    <source>
        <dbReference type="PROSITE-ProRule" id="PRU00409"/>
    </source>
</evidence>
<dbReference type="PANTHER" id="PTHR23132">
    <property type="entry name" value="D-ALANINE--D-ALANINE LIGASE"/>
    <property type="match status" value="1"/>
</dbReference>
<evidence type="ECO:0000256" key="5">
    <source>
        <dbReference type="ARBA" id="ARBA00022598"/>
    </source>
</evidence>
<evidence type="ECO:0000256" key="9">
    <source>
        <dbReference type="ARBA" id="ARBA00022842"/>
    </source>
</evidence>
<dbReference type="RefSeq" id="WP_103265452.1">
    <property type="nucleotide sequence ID" value="NZ_CABMLE010000011.1"/>
</dbReference>
<dbReference type="GO" id="GO:0005524">
    <property type="term" value="F:ATP binding"/>
    <property type="evidence" value="ECO:0007669"/>
    <property type="project" value="UniProtKB-UniRule"/>
</dbReference>
<dbReference type="SUPFAM" id="SSF56059">
    <property type="entry name" value="Glutathione synthetase ATP-binding domain-like"/>
    <property type="match status" value="1"/>
</dbReference>
<evidence type="ECO:0000256" key="11">
    <source>
        <dbReference type="ARBA" id="ARBA00022984"/>
    </source>
</evidence>
<feature type="binding site" evidence="16">
    <location>
        <position position="277"/>
    </location>
    <ligand>
        <name>Mg(2+)</name>
        <dbReference type="ChEBI" id="CHEBI:18420"/>
        <label>2</label>
    </ligand>
</feature>
<dbReference type="InterPro" id="IPR005905">
    <property type="entry name" value="D_ala_D_ala"/>
</dbReference>
<evidence type="ECO:0000256" key="13">
    <source>
        <dbReference type="ARBA" id="ARBA00023316"/>
    </source>
</evidence>
<accession>A0A2K2UAB4</accession>
<comment type="catalytic activity">
    <reaction evidence="14">
        <text>2 D-alanine + ATP = D-alanyl-D-alanine + ADP + phosphate + H(+)</text>
        <dbReference type="Rhea" id="RHEA:11224"/>
        <dbReference type="ChEBI" id="CHEBI:15378"/>
        <dbReference type="ChEBI" id="CHEBI:30616"/>
        <dbReference type="ChEBI" id="CHEBI:43474"/>
        <dbReference type="ChEBI" id="CHEBI:57416"/>
        <dbReference type="ChEBI" id="CHEBI:57822"/>
        <dbReference type="ChEBI" id="CHEBI:456216"/>
        <dbReference type="EC" id="6.3.2.4"/>
    </reaction>
</comment>
<keyword evidence="9 16" id="KW-0460">Magnesium</keyword>
<gene>
    <name evidence="14" type="primary">ddl</name>
    <name evidence="19" type="ORF">C2L71_09095</name>
</gene>
<comment type="cofactor">
    <cofactor evidence="16">
        <name>Mg(2+)</name>
        <dbReference type="ChEBI" id="CHEBI:18420"/>
    </cofactor>
    <cofactor evidence="16">
        <name>Mn(2+)</name>
        <dbReference type="ChEBI" id="CHEBI:29035"/>
    </cofactor>
    <text evidence="16">Binds 2 magnesium or manganese ions per subunit.</text>
</comment>
<sequence length="315" mass="33921">MPESFDPRQWRVALLAGGKSGEREISLASGNGAREALVEAGFTVTVLDPAERTDLKRLLDGSFDVAFLCLHGKYGEDGTIQGMLDVIGLPYTGSGVWSSALAMDKPKAKLYYERAGIPTPPSVTIFAGEDYDISSILDMLGSHCVVKPGTEGSALGVFIVDDLESLEKAIEKAFELDKEVLVERYIKGTELTVAVVGDDAYVEALPIIEIVPTSEFYDYDSKYAPGGSQHICPAPLSESTTDYVKDLAIRAHRALSCKGVSRSDFILEDTGSCWILETNTIPGMTGTSLLPDAARAAGISFPELCTRLVRIALDR</sequence>
<dbReference type="InterPro" id="IPR013815">
    <property type="entry name" value="ATP_grasp_subdomain_1"/>
</dbReference>
<keyword evidence="13 14" id="KW-0961">Cell wall biogenesis/degradation</keyword>
<dbReference type="PANTHER" id="PTHR23132:SF23">
    <property type="entry name" value="D-ALANINE--D-ALANINE LIGASE B"/>
    <property type="match status" value="1"/>
</dbReference>
<evidence type="ECO:0000256" key="15">
    <source>
        <dbReference type="PIRSR" id="PIRSR039102-1"/>
    </source>
</evidence>
<reference evidence="20" key="1">
    <citation type="submission" date="2018-01" db="EMBL/GenBank/DDBJ databases">
        <title>Rubneribacter badeniensis gen. nov., sp. nov., and Colonibacter rubneri, gen. nov., sp. nov., WGS of new members of the Eggerthellaceae.</title>
        <authorList>
            <person name="Danylec N."/>
            <person name="Stoll D.A."/>
            <person name="Doetsch A."/>
            <person name="Kulling S.E."/>
            <person name="Huch M."/>
        </authorList>
    </citation>
    <scope>NUCLEOTIDE SEQUENCE [LARGE SCALE GENOMIC DNA]</scope>
    <source>
        <strain evidence="20">ResAG-96</strain>
    </source>
</reference>
<evidence type="ECO:0000256" key="10">
    <source>
        <dbReference type="ARBA" id="ARBA00022960"/>
    </source>
</evidence>
<keyword evidence="7 17" id="KW-0547">Nucleotide-binding</keyword>
<dbReference type="InterPro" id="IPR011761">
    <property type="entry name" value="ATP-grasp"/>
</dbReference>
<proteinExistence type="inferred from homology"/>
<dbReference type="GO" id="GO:0046872">
    <property type="term" value="F:metal ion binding"/>
    <property type="evidence" value="ECO:0007669"/>
    <property type="project" value="UniProtKB-KW"/>
</dbReference>
<dbReference type="PROSITE" id="PS50975">
    <property type="entry name" value="ATP_GRASP"/>
    <property type="match status" value="1"/>
</dbReference>
<dbReference type="GO" id="GO:0009252">
    <property type="term" value="P:peptidoglycan biosynthetic process"/>
    <property type="evidence" value="ECO:0007669"/>
    <property type="project" value="UniProtKB-UniRule"/>
</dbReference>
<keyword evidence="11 14" id="KW-0573">Peptidoglycan synthesis</keyword>
<dbReference type="Proteomes" id="UP000236197">
    <property type="component" value="Unassembled WGS sequence"/>
</dbReference>
<evidence type="ECO:0000256" key="6">
    <source>
        <dbReference type="ARBA" id="ARBA00022723"/>
    </source>
</evidence>
<feature type="binding site" evidence="16">
    <location>
        <position position="264"/>
    </location>
    <ligand>
        <name>Mg(2+)</name>
        <dbReference type="ChEBI" id="CHEBI:18420"/>
        <label>1</label>
    </ligand>
</feature>
<evidence type="ECO:0000259" key="18">
    <source>
        <dbReference type="PROSITE" id="PS50975"/>
    </source>
</evidence>
<dbReference type="Gene3D" id="3.40.50.20">
    <property type="match status" value="1"/>
</dbReference>
<name>A0A2K2UAB4_9ACTN</name>
<evidence type="ECO:0000256" key="2">
    <source>
        <dbReference type="ARBA" id="ARBA00004496"/>
    </source>
</evidence>
<dbReference type="InterPro" id="IPR000291">
    <property type="entry name" value="D-Ala_lig_Van_CS"/>
</dbReference>
<feature type="domain" description="ATP-grasp" evidence="18">
    <location>
        <begin position="109"/>
        <end position="310"/>
    </location>
</feature>
<dbReference type="GO" id="GO:0005737">
    <property type="term" value="C:cytoplasm"/>
    <property type="evidence" value="ECO:0007669"/>
    <property type="project" value="UniProtKB-SubCell"/>
</dbReference>
<dbReference type="EMBL" id="PPEK01000011">
    <property type="protein sequence ID" value="PNV67224.1"/>
    <property type="molecule type" value="Genomic_DNA"/>
</dbReference>
<dbReference type="HAMAP" id="MF_00047">
    <property type="entry name" value="Dala_Dala_lig"/>
    <property type="match status" value="1"/>
</dbReference>
<comment type="cofactor">
    <cofactor evidence="1">
        <name>Mn(2+)</name>
        <dbReference type="ChEBI" id="CHEBI:29035"/>
    </cofactor>
</comment>
<dbReference type="GO" id="GO:0008360">
    <property type="term" value="P:regulation of cell shape"/>
    <property type="evidence" value="ECO:0007669"/>
    <property type="project" value="UniProtKB-KW"/>
</dbReference>
<dbReference type="EC" id="6.3.2.4" evidence="14"/>
<dbReference type="NCBIfam" id="NF002378">
    <property type="entry name" value="PRK01372.1"/>
    <property type="match status" value="1"/>
</dbReference>
<feature type="active site" evidence="15">
    <location>
        <position position="22"/>
    </location>
</feature>
<evidence type="ECO:0000256" key="7">
    <source>
        <dbReference type="ARBA" id="ARBA00022741"/>
    </source>
</evidence>